<organism evidence="2 3">
    <name type="scientific">Longispora fulva</name>
    <dbReference type="NCBI Taxonomy" id="619741"/>
    <lineage>
        <taxon>Bacteria</taxon>
        <taxon>Bacillati</taxon>
        <taxon>Actinomycetota</taxon>
        <taxon>Actinomycetes</taxon>
        <taxon>Micromonosporales</taxon>
        <taxon>Micromonosporaceae</taxon>
        <taxon>Longispora</taxon>
    </lineage>
</organism>
<gene>
    <name evidence="2" type="ORF">IW245_004692</name>
</gene>
<evidence type="ECO:0000313" key="2">
    <source>
        <dbReference type="EMBL" id="MBG6138498.1"/>
    </source>
</evidence>
<protein>
    <submittedName>
        <fullName evidence="2">Uncharacterized protein</fullName>
    </submittedName>
</protein>
<reference evidence="2" key="1">
    <citation type="submission" date="2020-11" db="EMBL/GenBank/DDBJ databases">
        <title>Sequencing the genomes of 1000 actinobacteria strains.</title>
        <authorList>
            <person name="Klenk H.-P."/>
        </authorList>
    </citation>
    <scope>NUCLEOTIDE SEQUENCE</scope>
    <source>
        <strain evidence="2">DSM 45356</strain>
    </source>
</reference>
<accession>A0A8J7GDE5</accession>
<dbReference type="RefSeq" id="WP_197005247.1">
    <property type="nucleotide sequence ID" value="NZ_BONS01000025.1"/>
</dbReference>
<keyword evidence="1" id="KW-0812">Transmembrane</keyword>
<keyword evidence="1" id="KW-0472">Membrane</keyword>
<dbReference type="AlphaFoldDB" id="A0A8J7GDE5"/>
<evidence type="ECO:0000313" key="3">
    <source>
        <dbReference type="Proteomes" id="UP000622552"/>
    </source>
</evidence>
<keyword evidence="1" id="KW-1133">Transmembrane helix</keyword>
<keyword evidence="3" id="KW-1185">Reference proteome</keyword>
<feature type="transmembrane region" description="Helical" evidence="1">
    <location>
        <begin position="28"/>
        <end position="50"/>
    </location>
</feature>
<sequence length="77" mass="8083">MGKLLLWVTVGIVGLALAGWLALKLIGALLGVLGYLLVGAAIVGGAYYLYTRARRALTSGRTANRIEAAIRTRQAGK</sequence>
<comment type="caution">
    <text evidence="2">The sequence shown here is derived from an EMBL/GenBank/DDBJ whole genome shotgun (WGS) entry which is preliminary data.</text>
</comment>
<evidence type="ECO:0000256" key="1">
    <source>
        <dbReference type="SAM" id="Phobius"/>
    </source>
</evidence>
<dbReference type="EMBL" id="JADOUF010000001">
    <property type="protein sequence ID" value="MBG6138498.1"/>
    <property type="molecule type" value="Genomic_DNA"/>
</dbReference>
<dbReference type="Proteomes" id="UP000622552">
    <property type="component" value="Unassembled WGS sequence"/>
</dbReference>
<name>A0A8J7GDE5_9ACTN</name>
<proteinExistence type="predicted"/>